<dbReference type="FunFam" id="3.40.50.300:FF:000296">
    <property type="entry name" value="ATP-dependent DNA helicase RecQ"/>
    <property type="match status" value="1"/>
</dbReference>
<dbReference type="InterPro" id="IPR001650">
    <property type="entry name" value="Helicase_C-like"/>
</dbReference>
<feature type="region of interest" description="Disordered" evidence="13">
    <location>
        <begin position="746"/>
        <end position="863"/>
    </location>
</feature>
<dbReference type="InterPro" id="IPR018982">
    <property type="entry name" value="RQC_domain"/>
</dbReference>
<dbReference type="PROSITE" id="PS51192">
    <property type="entry name" value="HELICASE_ATP_BIND_1"/>
    <property type="match status" value="1"/>
</dbReference>
<evidence type="ECO:0000313" key="16">
    <source>
        <dbReference type="EMBL" id="ADV63855.1"/>
    </source>
</evidence>
<dbReference type="InterPro" id="IPR029491">
    <property type="entry name" value="Helicase_HTH"/>
</dbReference>
<dbReference type="STRING" id="575540.Isop_3293"/>
<evidence type="ECO:0000256" key="10">
    <source>
        <dbReference type="ARBA" id="ARBA00034808"/>
    </source>
</evidence>
<dbReference type="PROSITE" id="PS51194">
    <property type="entry name" value="HELICASE_CTER"/>
    <property type="match status" value="1"/>
</dbReference>
<dbReference type="GO" id="GO:0006310">
    <property type="term" value="P:DNA recombination"/>
    <property type="evidence" value="ECO:0007669"/>
    <property type="project" value="InterPro"/>
</dbReference>
<evidence type="ECO:0000256" key="2">
    <source>
        <dbReference type="ARBA" id="ARBA00022723"/>
    </source>
</evidence>
<dbReference type="Pfam" id="PF09382">
    <property type="entry name" value="RQC"/>
    <property type="match status" value="1"/>
</dbReference>
<dbReference type="SMART" id="SM00490">
    <property type="entry name" value="HELICc"/>
    <property type="match status" value="1"/>
</dbReference>
<dbReference type="RefSeq" id="WP_013566143.1">
    <property type="nucleotide sequence ID" value="NC_014962.1"/>
</dbReference>
<evidence type="ECO:0000256" key="4">
    <source>
        <dbReference type="ARBA" id="ARBA00022801"/>
    </source>
</evidence>
<dbReference type="SUPFAM" id="SSF46785">
    <property type="entry name" value="Winged helix' DNA-binding domain"/>
    <property type="match status" value="1"/>
</dbReference>
<name>E8R5A2_ISOPI</name>
<evidence type="ECO:0000256" key="1">
    <source>
        <dbReference type="ARBA" id="ARBA00005446"/>
    </source>
</evidence>
<dbReference type="GO" id="GO:0009378">
    <property type="term" value="F:four-way junction helicase activity"/>
    <property type="evidence" value="ECO:0007669"/>
    <property type="project" value="TreeGrafter"/>
</dbReference>
<keyword evidence="5 16" id="KW-0347">Helicase</keyword>
<dbReference type="GO" id="GO:0003677">
    <property type="term" value="F:DNA binding"/>
    <property type="evidence" value="ECO:0007669"/>
    <property type="project" value="UniProtKB-KW"/>
</dbReference>
<sequence length="965" mass="106522">MTKDNPAPLRIVPGQGPDHDPAHPQEENDPLVRLLRQRFGLKQFRVAQRPVIEAVLKGRDVLCVMPTGGGKSLCYQVPALALNGVTLVVSPLIALMKDQVDALNARGIAATLINSTLDPSETTERLRDIEAGRYHLVFVAPERFRSGRFLEAIRAARPALLAVDEAHCISQWGHDFRPDYARLGYARRDLGSPPCIALTATATPEVRDDILKQLELRDPNIFVSGFARPNLSLRIVHAQRDADKLDHVLNLLRHRGGPAIVYTSSRPKCEHVAERLALELREPIALYHAGLTRDQREQAQNEFMSGRARIVVATNAFGMGVDKADIRTVIHFNIPGTVEAYYQEAGRAGRDGLHSVCLLLHSFSDRKIQELFIEQENPPRELIAAVWETLRRLKDDPIELTQADLRDLLEINAHERAIGAALKALERAGHIEQFRPWENQAIVRINRDPEDPPLLQRVSSQAQTKRHVVMAIETIVGNRLNEPVYFQPELLAAQIGMDRSNLGRTLRQLSREIPLDYIPPFQGNAIRLIDPETPVRKLRVDFAALSEKRRREQARLDQMTAFTRAKGCRQVFILDYFGESHSQPCGICDNCLERAGQTDRLDLDNASPTGDPRAQIGPGPQPIDTPRGREVILKTLSGVARSRGQVGKIAVAQMLTGSKSEKVRRLGLAGLSTFGILGAFLQTEVVAILDALIAAGLLASEEIGRGRPVIKLTAEGQRHLKSLQTEHPPELLLDLPSDLLAKVRGHANATGSPRPSATPSPPLSRTANEPQRMERPTARQDSTPVRPALEPIVSIAPPAAPAPRVESPTTLPIPNADPPPTRFQVVQAAEPPPIIPVPPTPPAPPPQSQPQPKSPATPNDASQRTPLEIAAYAPTEEWTLRLLERGFTAGEIAAIRGLEVNVILRHAGLLSRQGHRLPLNAFLDAETLRAWEDHVQRHGQQPPPNLSPTHATLWPLYIIQRVHLS</sequence>
<dbReference type="CDD" id="cd17920">
    <property type="entry name" value="DEXHc_RecQ"/>
    <property type="match status" value="1"/>
</dbReference>
<accession>E8R5A2</accession>
<dbReference type="GO" id="GO:0046872">
    <property type="term" value="F:metal ion binding"/>
    <property type="evidence" value="ECO:0007669"/>
    <property type="project" value="UniProtKB-KW"/>
</dbReference>
<dbReference type="GO" id="GO:0006281">
    <property type="term" value="P:DNA repair"/>
    <property type="evidence" value="ECO:0007669"/>
    <property type="project" value="InterPro"/>
</dbReference>
<dbReference type="Pfam" id="PF16124">
    <property type="entry name" value="RecQ_Zn_bind"/>
    <property type="match status" value="1"/>
</dbReference>
<keyword evidence="17" id="KW-1185">Reference proteome</keyword>
<dbReference type="EC" id="5.6.2.4" evidence="10"/>
<dbReference type="PANTHER" id="PTHR13710:SF105">
    <property type="entry name" value="ATP-DEPENDENT DNA HELICASE Q1"/>
    <property type="match status" value="1"/>
</dbReference>
<dbReference type="FunCoup" id="E8R5A2">
    <property type="interactions" value="340"/>
</dbReference>
<evidence type="ECO:0000256" key="13">
    <source>
        <dbReference type="SAM" id="MobiDB-lite"/>
    </source>
</evidence>
<dbReference type="GO" id="GO:0005737">
    <property type="term" value="C:cytoplasm"/>
    <property type="evidence" value="ECO:0007669"/>
    <property type="project" value="TreeGrafter"/>
</dbReference>
<comment type="catalytic activity">
    <reaction evidence="9">
        <text>Couples ATP hydrolysis with the unwinding of duplex DNA by translocating in the 3'-5' direction.</text>
        <dbReference type="EC" id="5.6.2.4"/>
    </reaction>
</comment>
<feature type="region of interest" description="Disordered" evidence="13">
    <location>
        <begin position="604"/>
        <end position="627"/>
    </location>
</feature>
<keyword evidence="2" id="KW-0479">Metal-binding</keyword>
<dbReference type="SMART" id="SM00487">
    <property type="entry name" value="DEXDc"/>
    <property type="match status" value="1"/>
</dbReference>
<protein>
    <recommendedName>
        <fullName evidence="11">ATP-dependent DNA helicase RecQ</fullName>
        <ecNumber evidence="10">5.6.2.4</ecNumber>
    </recommendedName>
    <alternativeName>
        <fullName evidence="12">DNA 3'-5' helicase RecQ</fullName>
    </alternativeName>
</protein>
<feature type="compositionally biased region" description="Basic and acidic residues" evidence="13">
    <location>
        <begin position="17"/>
        <end position="26"/>
    </location>
</feature>
<dbReference type="GO" id="GO:0030894">
    <property type="term" value="C:replisome"/>
    <property type="evidence" value="ECO:0007669"/>
    <property type="project" value="TreeGrafter"/>
</dbReference>
<evidence type="ECO:0000259" key="15">
    <source>
        <dbReference type="PROSITE" id="PS51194"/>
    </source>
</evidence>
<keyword evidence="7" id="KW-0238">DNA-binding</keyword>
<dbReference type="InterPro" id="IPR014001">
    <property type="entry name" value="Helicase_ATP-bd"/>
</dbReference>
<dbReference type="Gene3D" id="1.10.10.10">
    <property type="entry name" value="Winged helix-like DNA-binding domain superfamily/Winged helix DNA-binding domain"/>
    <property type="match status" value="1"/>
</dbReference>
<dbReference type="KEGG" id="ipa:Isop_3293"/>
<organism evidence="16 17">
    <name type="scientific">Isosphaera pallida (strain ATCC 43644 / DSM 9630 / IS1B)</name>
    <dbReference type="NCBI Taxonomy" id="575540"/>
    <lineage>
        <taxon>Bacteria</taxon>
        <taxon>Pseudomonadati</taxon>
        <taxon>Planctomycetota</taxon>
        <taxon>Planctomycetia</taxon>
        <taxon>Isosphaerales</taxon>
        <taxon>Isosphaeraceae</taxon>
        <taxon>Isosphaera</taxon>
    </lineage>
</organism>
<keyword evidence="6" id="KW-0067">ATP-binding</keyword>
<evidence type="ECO:0000256" key="7">
    <source>
        <dbReference type="ARBA" id="ARBA00023125"/>
    </source>
</evidence>
<comment type="similarity">
    <text evidence="1">Belongs to the helicase family. RecQ subfamily.</text>
</comment>
<dbReference type="GO" id="GO:0043590">
    <property type="term" value="C:bacterial nucleoid"/>
    <property type="evidence" value="ECO:0007669"/>
    <property type="project" value="TreeGrafter"/>
</dbReference>
<evidence type="ECO:0000256" key="3">
    <source>
        <dbReference type="ARBA" id="ARBA00022741"/>
    </source>
</evidence>
<dbReference type="EMBL" id="CP002353">
    <property type="protein sequence ID" value="ADV63855.1"/>
    <property type="molecule type" value="Genomic_DNA"/>
</dbReference>
<feature type="domain" description="Helicase C-terminal" evidence="15">
    <location>
        <begin position="244"/>
        <end position="406"/>
    </location>
</feature>
<dbReference type="GO" id="GO:0043138">
    <property type="term" value="F:3'-5' DNA helicase activity"/>
    <property type="evidence" value="ECO:0007669"/>
    <property type="project" value="UniProtKB-EC"/>
</dbReference>
<dbReference type="eggNOG" id="COG0514">
    <property type="taxonomic scope" value="Bacteria"/>
</dbReference>
<dbReference type="SUPFAM" id="SSF52540">
    <property type="entry name" value="P-loop containing nucleoside triphosphate hydrolases"/>
    <property type="match status" value="1"/>
</dbReference>
<dbReference type="Pfam" id="PF00270">
    <property type="entry name" value="DEAD"/>
    <property type="match status" value="1"/>
</dbReference>
<dbReference type="InterPro" id="IPR032284">
    <property type="entry name" value="RecQ_Zn-bd"/>
</dbReference>
<evidence type="ECO:0000256" key="11">
    <source>
        <dbReference type="ARBA" id="ARBA00044535"/>
    </source>
</evidence>
<evidence type="ECO:0000259" key="14">
    <source>
        <dbReference type="PROSITE" id="PS51192"/>
    </source>
</evidence>
<dbReference type="InterPro" id="IPR004589">
    <property type="entry name" value="DNA_helicase_ATP-dep_RecQ"/>
</dbReference>
<dbReference type="OrthoDB" id="9763310at2"/>
<dbReference type="Gene3D" id="3.40.50.300">
    <property type="entry name" value="P-loop containing nucleotide triphosphate hydrolases"/>
    <property type="match status" value="2"/>
</dbReference>
<feature type="region of interest" description="Disordered" evidence="13">
    <location>
        <begin position="1"/>
        <end position="26"/>
    </location>
</feature>
<dbReference type="GO" id="GO:0005524">
    <property type="term" value="F:ATP binding"/>
    <property type="evidence" value="ECO:0007669"/>
    <property type="project" value="UniProtKB-KW"/>
</dbReference>
<dbReference type="Pfam" id="PF00271">
    <property type="entry name" value="Helicase_C"/>
    <property type="match status" value="1"/>
</dbReference>
<dbReference type="InterPro" id="IPR011545">
    <property type="entry name" value="DEAD/DEAH_box_helicase_dom"/>
</dbReference>
<dbReference type="GO" id="GO:0016787">
    <property type="term" value="F:hydrolase activity"/>
    <property type="evidence" value="ECO:0007669"/>
    <property type="project" value="UniProtKB-KW"/>
</dbReference>
<dbReference type="InParanoid" id="E8R5A2"/>
<keyword evidence="3" id="KW-0547">Nucleotide-binding</keyword>
<feature type="compositionally biased region" description="Pro residues" evidence="13">
    <location>
        <begin position="830"/>
        <end position="855"/>
    </location>
</feature>
<dbReference type="InterPro" id="IPR036390">
    <property type="entry name" value="WH_DNA-bd_sf"/>
</dbReference>
<keyword evidence="8" id="KW-0413">Isomerase</keyword>
<dbReference type="GO" id="GO:0006260">
    <property type="term" value="P:DNA replication"/>
    <property type="evidence" value="ECO:0007669"/>
    <property type="project" value="InterPro"/>
</dbReference>
<evidence type="ECO:0000256" key="6">
    <source>
        <dbReference type="ARBA" id="ARBA00022840"/>
    </source>
</evidence>
<dbReference type="InterPro" id="IPR027417">
    <property type="entry name" value="P-loop_NTPase"/>
</dbReference>
<evidence type="ECO:0000256" key="8">
    <source>
        <dbReference type="ARBA" id="ARBA00023235"/>
    </source>
</evidence>
<evidence type="ECO:0000256" key="5">
    <source>
        <dbReference type="ARBA" id="ARBA00022806"/>
    </source>
</evidence>
<dbReference type="Proteomes" id="UP000008631">
    <property type="component" value="Chromosome"/>
</dbReference>
<dbReference type="HOGENOM" id="CLU_001103_14_3_0"/>
<dbReference type="Pfam" id="PF14493">
    <property type="entry name" value="HTH_40"/>
    <property type="match status" value="1"/>
</dbReference>
<dbReference type="SMART" id="SM00956">
    <property type="entry name" value="RQC"/>
    <property type="match status" value="1"/>
</dbReference>
<dbReference type="NCBIfam" id="TIGR00614">
    <property type="entry name" value="recQ_fam"/>
    <property type="match status" value="1"/>
</dbReference>
<reference evidence="16 17" key="2">
    <citation type="journal article" date="2011" name="Stand. Genomic Sci.">
        <title>Complete genome sequence of Isosphaera pallida type strain (IS1B).</title>
        <authorList>
            <consortium name="US DOE Joint Genome Institute (JGI-PGF)"/>
            <person name="Goker M."/>
            <person name="Cleland D."/>
            <person name="Saunders E."/>
            <person name="Lapidus A."/>
            <person name="Nolan M."/>
            <person name="Lucas S."/>
            <person name="Hammon N."/>
            <person name="Deshpande S."/>
            <person name="Cheng J.F."/>
            <person name="Tapia R."/>
            <person name="Han C."/>
            <person name="Goodwin L."/>
            <person name="Pitluck S."/>
            <person name="Liolios K."/>
            <person name="Pagani I."/>
            <person name="Ivanova N."/>
            <person name="Mavromatis K."/>
            <person name="Pati A."/>
            <person name="Chen A."/>
            <person name="Palaniappan K."/>
            <person name="Land M."/>
            <person name="Hauser L."/>
            <person name="Chang Y.J."/>
            <person name="Jeffries C.D."/>
            <person name="Detter J.C."/>
            <person name="Beck B."/>
            <person name="Woyke T."/>
            <person name="Bristow J."/>
            <person name="Eisen J.A."/>
            <person name="Markowitz V."/>
            <person name="Hugenholtz P."/>
            <person name="Kyrpides N.C."/>
            <person name="Klenk H.P."/>
        </authorList>
    </citation>
    <scope>NUCLEOTIDE SEQUENCE [LARGE SCALE GENOMIC DNA]</scope>
    <source>
        <strain evidence="17">ATCC 43644 / DSM 9630 / IS1B</strain>
    </source>
</reference>
<reference key="1">
    <citation type="submission" date="2010-11" db="EMBL/GenBank/DDBJ databases">
        <title>The complete sequence of chromosome of Isophaera pallida ATCC 43644.</title>
        <authorList>
            <consortium name="US DOE Joint Genome Institute (JGI-PGF)"/>
            <person name="Lucas S."/>
            <person name="Copeland A."/>
            <person name="Lapidus A."/>
            <person name="Bruce D."/>
            <person name="Goodwin L."/>
            <person name="Pitluck S."/>
            <person name="Kyrpides N."/>
            <person name="Mavromatis K."/>
            <person name="Pagani I."/>
            <person name="Ivanova N."/>
            <person name="Saunders E."/>
            <person name="Brettin T."/>
            <person name="Detter J.C."/>
            <person name="Han C."/>
            <person name="Tapia R."/>
            <person name="Land M."/>
            <person name="Hauser L."/>
            <person name="Markowitz V."/>
            <person name="Cheng J.-F."/>
            <person name="Hugenholtz P."/>
            <person name="Woyke T."/>
            <person name="Wu D."/>
            <person name="Eisen J.A."/>
        </authorList>
    </citation>
    <scope>NUCLEOTIDE SEQUENCE</scope>
    <source>
        <strain>ATCC 43644</strain>
    </source>
</reference>
<evidence type="ECO:0000313" key="17">
    <source>
        <dbReference type="Proteomes" id="UP000008631"/>
    </source>
</evidence>
<gene>
    <name evidence="16" type="ordered locus">Isop_3293</name>
</gene>
<feature type="domain" description="Helicase ATP-binding" evidence="14">
    <location>
        <begin position="52"/>
        <end position="220"/>
    </location>
</feature>
<dbReference type="PANTHER" id="PTHR13710">
    <property type="entry name" value="DNA HELICASE RECQ FAMILY MEMBER"/>
    <property type="match status" value="1"/>
</dbReference>
<evidence type="ECO:0000256" key="9">
    <source>
        <dbReference type="ARBA" id="ARBA00034617"/>
    </source>
</evidence>
<proteinExistence type="inferred from homology"/>
<evidence type="ECO:0000256" key="12">
    <source>
        <dbReference type="ARBA" id="ARBA00044550"/>
    </source>
</evidence>
<dbReference type="AlphaFoldDB" id="E8R5A2"/>
<keyword evidence="4" id="KW-0378">Hydrolase</keyword>
<dbReference type="InterPro" id="IPR036388">
    <property type="entry name" value="WH-like_DNA-bd_sf"/>
</dbReference>